<dbReference type="AlphaFoldDB" id="A0A923LL38"/>
<feature type="domain" description="Metallo-beta-lactamase" evidence="2">
    <location>
        <begin position="291"/>
        <end position="340"/>
    </location>
</feature>
<protein>
    <submittedName>
        <fullName evidence="3">MBL fold metallo-hydrolase</fullName>
    </submittedName>
</protein>
<dbReference type="InterPro" id="IPR052159">
    <property type="entry name" value="Competence_DNA_uptake"/>
</dbReference>
<dbReference type="EMBL" id="JACOPH010000001">
    <property type="protein sequence ID" value="MBC5712829.1"/>
    <property type="molecule type" value="Genomic_DNA"/>
</dbReference>
<evidence type="ECO:0000259" key="2">
    <source>
        <dbReference type="Pfam" id="PF00753"/>
    </source>
</evidence>
<keyword evidence="4" id="KW-1185">Reference proteome</keyword>
<gene>
    <name evidence="3" type="ORF">H8S17_01160</name>
</gene>
<dbReference type="SUPFAM" id="SSF56281">
    <property type="entry name" value="Metallo-hydrolase/oxidoreductase"/>
    <property type="match status" value="1"/>
</dbReference>
<evidence type="ECO:0000313" key="4">
    <source>
        <dbReference type="Proteomes" id="UP000606720"/>
    </source>
</evidence>
<feature type="transmembrane region" description="Helical" evidence="1">
    <location>
        <begin position="43"/>
        <end position="66"/>
    </location>
</feature>
<dbReference type="InterPro" id="IPR001279">
    <property type="entry name" value="Metallo-B-lactamas"/>
</dbReference>
<evidence type="ECO:0000256" key="1">
    <source>
        <dbReference type="SAM" id="Phobius"/>
    </source>
</evidence>
<comment type="caution">
    <text evidence="3">The sequence shown here is derived from an EMBL/GenBank/DDBJ whole genome shotgun (WGS) entry which is preliminary data.</text>
</comment>
<sequence length="530" mass="60355">MKEIIQIVMSMYDSYNGTGMQMALFFASLIYLIVYKKDKDKKYLFLGYTLLFFIVCFCPVTAKIIMNVCIGQEVYWRMFWLLPTTIVTAYTAVLILMQTEKKSRRYLLLFMMLVVVVLTGTNVYNGNIFDRKQNHYKLPQDSIDICDIIEADATQNGISHKKLVTVNDLITTIRQYDADILMPYGNEVIKGNKAESENAAALFRLMSRDTKNWEAISWYAAMEDCNYLAYPADDALVDTLGTLGYEKIGANAAYYVYRRNLTKQAYDGEWLISQYGSPEGNQLMFYTMQDNAGHLIVVDGGWTTDADYVRALLKALGNHVDAWIITHPHRDHAGAFTEIYKDPKKLKIDKVYAVDMASPELCLENAPWDETEVYEQWLQLDIKQLSYVHAGDTFEVAGLTFDIFNAYDDYVDELSNDLLNDGSMMFKITAKEESMLFCADVGKSMSKYLLKKYKDELKADYIQMGHHGNGGLKDDFYQSIGAKAAFFDAPDWLMQDTSGRFTTPKTSYLMASGGAVIYSFSTAPNQIILK</sequence>
<proteinExistence type="predicted"/>
<dbReference type="Pfam" id="PF00753">
    <property type="entry name" value="Lactamase_B"/>
    <property type="match status" value="1"/>
</dbReference>
<reference evidence="3" key="1">
    <citation type="submission" date="2020-08" db="EMBL/GenBank/DDBJ databases">
        <title>Genome public.</title>
        <authorList>
            <person name="Liu C."/>
            <person name="Sun Q."/>
        </authorList>
    </citation>
    <scope>NUCLEOTIDE SEQUENCE</scope>
    <source>
        <strain evidence="3">BX1005</strain>
    </source>
</reference>
<dbReference type="Proteomes" id="UP000606720">
    <property type="component" value="Unassembled WGS sequence"/>
</dbReference>
<dbReference type="RefSeq" id="WP_186865877.1">
    <property type="nucleotide sequence ID" value="NZ_JACOPH010000001.1"/>
</dbReference>
<dbReference type="PANTHER" id="PTHR30619">
    <property type="entry name" value="DNA INTERNALIZATION/COMPETENCE PROTEIN COMEC/REC2"/>
    <property type="match status" value="1"/>
</dbReference>
<keyword evidence="1" id="KW-0812">Transmembrane</keyword>
<dbReference type="InterPro" id="IPR036866">
    <property type="entry name" value="RibonucZ/Hydroxyglut_hydro"/>
</dbReference>
<keyword evidence="1" id="KW-0472">Membrane</keyword>
<dbReference type="PANTHER" id="PTHR30619:SF1">
    <property type="entry name" value="RECOMBINATION PROTEIN 2"/>
    <property type="match status" value="1"/>
</dbReference>
<feature type="transmembrane region" description="Helical" evidence="1">
    <location>
        <begin position="78"/>
        <end position="97"/>
    </location>
</feature>
<dbReference type="Gene3D" id="3.60.15.10">
    <property type="entry name" value="Ribonuclease Z/Hydroxyacylglutathione hydrolase-like"/>
    <property type="match status" value="1"/>
</dbReference>
<accession>A0A923LL38</accession>
<name>A0A923LL38_9FIRM</name>
<evidence type="ECO:0000313" key="3">
    <source>
        <dbReference type="EMBL" id="MBC5712829.1"/>
    </source>
</evidence>
<feature type="transmembrane region" description="Helical" evidence="1">
    <location>
        <begin position="106"/>
        <end position="124"/>
    </location>
</feature>
<feature type="transmembrane region" description="Helical" evidence="1">
    <location>
        <begin position="18"/>
        <end position="36"/>
    </location>
</feature>
<organism evidence="3 4">
    <name type="scientific">Roseburia zhanii</name>
    <dbReference type="NCBI Taxonomy" id="2763064"/>
    <lineage>
        <taxon>Bacteria</taxon>
        <taxon>Bacillati</taxon>
        <taxon>Bacillota</taxon>
        <taxon>Clostridia</taxon>
        <taxon>Lachnospirales</taxon>
        <taxon>Lachnospiraceae</taxon>
        <taxon>Roseburia</taxon>
    </lineage>
</organism>
<keyword evidence="1" id="KW-1133">Transmembrane helix</keyword>